<dbReference type="CDD" id="cd00067">
    <property type="entry name" value="GAL4"/>
    <property type="match status" value="1"/>
</dbReference>
<evidence type="ECO:0000259" key="4">
    <source>
        <dbReference type="PROSITE" id="PS50048"/>
    </source>
</evidence>
<dbReference type="AlphaFoldDB" id="N1PDG9"/>
<dbReference type="SMART" id="SM00066">
    <property type="entry name" value="GAL4"/>
    <property type="match status" value="1"/>
</dbReference>
<dbReference type="Proteomes" id="UP000016933">
    <property type="component" value="Unassembled WGS sequence"/>
</dbReference>
<feature type="compositionally biased region" description="Acidic residues" evidence="3">
    <location>
        <begin position="159"/>
        <end position="170"/>
    </location>
</feature>
<feature type="compositionally biased region" description="Low complexity" evidence="3">
    <location>
        <begin position="125"/>
        <end position="143"/>
    </location>
</feature>
<dbReference type="PANTHER" id="PTHR37534">
    <property type="entry name" value="TRANSCRIPTIONAL ACTIVATOR PROTEIN UGA3"/>
    <property type="match status" value="1"/>
</dbReference>
<dbReference type="eggNOG" id="ENOG502QW5G">
    <property type="taxonomic scope" value="Eukaryota"/>
</dbReference>
<dbReference type="Gene3D" id="4.10.240.10">
    <property type="entry name" value="Zn(2)-C6 fungal-type DNA-binding domain"/>
    <property type="match status" value="1"/>
</dbReference>
<sequence>MDGQYPPPMPPMGVFYPTGYPPMMPPEALQPGLRQLQTLSMESLGSYSDYEDPNRAMLPPSQQSSRSRRRQPQGAEHVKHRRTRSGCYTCRQRRVKCDEAHPVCERCRKGKRECTYPGSAASSTGPPRSGNRSNNSPGGSTSTDSDEDSDEKIPLSAIPDEDEDDVDDEPQSAALKARKPTPPTGQTPSISPSTEATTRPASSRPQAARTTSKQSLGPEISQSARWSSLPKDVKYYIKYHREHMSHHHYAFKYDGGDFLSTTFLEIAMNDGSAALLYSIVAFSAYHHSIARNDDKISMFLSYYNKAIAYLQQSLKNKRHNVATLLTILQLATIEEFLGDWVNLLGHQKAALQILTDLFTPQTIMQDETRRKIINWYIRFDLFAGMMSGGETALGREWFAAAADFYTRQTRDRPQDLGARFEEYFATSRLLATDVTLLFAAKTQNNISDEQFMSSIQQLSVSFADFGSTIETAFTDSSCFVKRFPRAPAAQQDNMFNYRDPNFLYAGELSTMNFVLLDHWAIELMFKYQVTLATGQALSPDLTELALKKCKMFEAIQYGEESGPAAVLGCQASLGILALFLPKDQPHIMWCRRKFVDIEQLGYIYPSTYRQRMSDLWNTDVNGWWLPNDEGYLASIRTIRDFVQYRATKPTDAFSTGIRDMNGIFRTLNIEEQGIANGPGTADTESSLSPWRHESSPEQPWAG</sequence>
<accession>N1PDG9</accession>
<dbReference type="PANTHER" id="PTHR37534:SF10">
    <property type="entry name" value="ZN(II)2CYS6 TRANSCRIPTION FACTOR (EUROFUNG)"/>
    <property type="match status" value="1"/>
</dbReference>
<evidence type="ECO:0000256" key="1">
    <source>
        <dbReference type="ARBA" id="ARBA00004123"/>
    </source>
</evidence>
<name>N1PDG9_DOTSN</name>
<keyword evidence="6" id="KW-1185">Reference proteome</keyword>
<proteinExistence type="predicted"/>
<evidence type="ECO:0000313" key="6">
    <source>
        <dbReference type="Proteomes" id="UP000016933"/>
    </source>
</evidence>
<feature type="compositionally biased region" description="Polar residues" evidence="3">
    <location>
        <begin position="186"/>
        <end position="223"/>
    </location>
</feature>
<dbReference type="GO" id="GO:0000976">
    <property type="term" value="F:transcription cis-regulatory region binding"/>
    <property type="evidence" value="ECO:0007669"/>
    <property type="project" value="TreeGrafter"/>
</dbReference>
<evidence type="ECO:0000256" key="2">
    <source>
        <dbReference type="ARBA" id="ARBA00023242"/>
    </source>
</evidence>
<dbReference type="STRING" id="675120.N1PDG9"/>
<feature type="region of interest" description="Disordered" evidence="3">
    <location>
        <begin position="40"/>
        <end position="85"/>
    </location>
</feature>
<dbReference type="PROSITE" id="PS00463">
    <property type="entry name" value="ZN2_CY6_FUNGAL_1"/>
    <property type="match status" value="1"/>
</dbReference>
<feature type="region of interest" description="Disordered" evidence="3">
    <location>
        <begin position="108"/>
        <end position="223"/>
    </location>
</feature>
<dbReference type="InterPro" id="IPR001138">
    <property type="entry name" value="Zn2Cys6_DnaBD"/>
</dbReference>
<dbReference type="GO" id="GO:0005634">
    <property type="term" value="C:nucleus"/>
    <property type="evidence" value="ECO:0007669"/>
    <property type="project" value="UniProtKB-SubCell"/>
</dbReference>
<dbReference type="Pfam" id="PF00172">
    <property type="entry name" value="Zn_clus"/>
    <property type="match status" value="1"/>
</dbReference>
<reference evidence="6" key="1">
    <citation type="journal article" date="2012" name="PLoS Genet.">
        <title>The genomes of the fungal plant pathogens Cladosporium fulvum and Dothistroma septosporum reveal adaptation to different hosts and lifestyles but also signatures of common ancestry.</title>
        <authorList>
            <person name="de Wit P.J.G.M."/>
            <person name="van der Burgt A."/>
            <person name="Oekmen B."/>
            <person name="Stergiopoulos I."/>
            <person name="Abd-Elsalam K.A."/>
            <person name="Aerts A.L."/>
            <person name="Bahkali A.H."/>
            <person name="Beenen H.G."/>
            <person name="Chettri P."/>
            <person name="Cox M.P."/>
            <person name="Datema E."/>
            <person name="de Vries R.P."/>
            <person name="Dhillon B."/>
            <person name="Ganley A.R."/>
            <person name="Griffiths S.A."/>
            <person name="Guo Y."/>
            <person name="Hamelin R.C."/>
            <person name="Henrissat B."/>
            <person name="Kabir M.S."/>
            <person name="Jashni M.K."/>
            <person name="Kema G."/>
            <person name="Klaubauf S."/>
            <person name="Lapidus A."/>
            <person name="Levasseur A."/>
            <person name="Lindquist E."/>
            <person name="Mehrabi R."/>
            <person name="Ohm R.A."/>
            <person name="Owen T.J."/>
            <person name="Salamov A."/>
            <person name="Schwelm A."/>
            <person name="Schijlen E."/>
            <person name="Sun H."/>
            <person name="van den Burg H.A."/>
            <person name="van Ham R.C.H.J."/>
            <person name="Zhang S."/>
            <person name="Goodwin S.B."/>
            <person name="Grigoriev I.V."/>
            <person name="Collemare J."/>
            <person name="Bradshaw R.E."/>
        </authorList>
    </citation>
    <scope>NUCLEOTIDE SEQUENCE [LARGE SCALE GENOMIC DNA]</scope>
    <source>
        <strain evidence="6">NZE10 / CBS 128990</strain>
    </source>
</reference>
<organism evidence="5 6">
    <name type="scientific">Dothistroma septosporum (strain NZE10 / CBS 128990)</name>
    <name type="common">Red band needle blight fungus</name>
    <name type="synonym">Mycosphaerella pini</name>
    <dbReference type="NCBI Taxonomy" id="675120"/>
    <lineage>
        <taxon>Eukaryota</taxon>
        <taxon>Fungi</taxon>
        <taxon>Dikarya</taxon>
        <taxon>Ascomycota</taxon>
        <taxon>Pezizomycotina</taxon>
        <taxon>Dothideomycetes</taxon>
        <taxon>Dothideomycetidae</taxon>
        <taxon>Mycosphaerellales</taxon>
        <taxon>Mycosphaerellaceae</taxon>
        <taxon>Dothistroma</taxon>
    </lineage>
</organism>
<dbReference type="GO" id="GO:0008270">
    <property type="term" value="F:zinc ion binding"/>
    <property type="evidence" value="ECO:0007669"/>
    <property type="project" value="InterPro"/>
</dbReference>
<dbReference type="OrthoDB" id="5278208at2759"/>
<feature type="domain" description="Zn(2)-C6 fungal-type" evidence="4">
    <location>
        <begin position="86"/>
        <end position="116"/>
    </location>
</feature>
<evidence type="ECO:0000256" key="3">
    <source>
        <dbReference type="SAM" id="MobiDB-lite"/>
    </source>
</evidence>
<evidence type="ECO:0000313" key="5">
    <source>
        <dbReference type="EMBL" id="EME38245.1"/>
    </source>
</evidence>
<keyword evidence="2" id="KW-0539">Nucleus</keyword>
<feature type="region of interest" description="Disordered" evidence="3">
    <location>
        <begin position="673"/>
        <end position="702"/>
    </location>
</feature>
<protein>
    <recommendedName>
        <fullName evidence="4">Zn(2)-C6 fungal-type domain-containing protein</fullName>
    </recommendedName>
</protein>
<dbReference type="InterPro" id="IPR036864">
    <property type="entry name" value="Zn2-C6_fun-type_DNA-bd_sf"/>
</dbReference>
<dbReference type="Pfam" id="PF11951">
    <property type="entry name" value="Fungal_trans_2"/>
    <property type="match status" value="1"/>
</dbReference>
<dbReference type="EMBL" id="KB446547">
    <property type="protein sequence ID" value="EME38245.1"/>
    <property type="molecule type" value="Genomic_DNA"/>
</dbReference>
<dbReference type="PROSITE" id="PS50048">
    <property type="entry name" value="ZN2_CY6_FUNGAL_2"/>
    <property type="match status" value="1"/>
</dbReference>
<reference evidence="5 6" key="2">
    <citation type="journal article" date="2012" name="PLoS Pathog.">
        <title>Diverse lifestyles and strategies of plant pathogenesis encoded in the genomes of eighteen Dothideomycetes fungi.</title>
        <authorList>
            <person name="Ohm R.A."/>
            <person name="Feau N."/>
            <person name="Henrissat B."/>
            <person name="Schoch C.L."/>
            <person name="Horwitz B.A."/>
            <person name="Barry K.W."/>
            <person name="Condon B.J."/>
            <person name="Copeland A.C."/>
            <person name="Dhillon B."/>
            <person name="Glaser F."/>
            <person name="Hesse C.N."/>
            <person name="Kosti I."/>
            <person name="LaButti K."/>
            <person name="Lindquist E.A."/>
            <person name="Lucas S."/>
            <person name="Salamov A.A."/>
            <person name="Bradshaw R.E."/>
            <person name="Ciuffetti L."/>
            <person name="Hamelin R.C."/>
            <person name="Kema G.H.J."/>
            <person name="Lawrence C."/>
            <person name="Scott J.A."/>
            <person name="Spatafora J.W."/>
            <person name="Turgeon B.G."/>
            <person name="de Wit P.J.G.M."/>
            <person name="Zhong S."/>
            <person name="Goodwin S.B."/>
            <person name="Grigoriev I.V."/>
        </authorList>
    </citation>
    <scope>NUCLEOTIDE SEQUENCE [LARGE SCALE GENOMIC DNA]</scope>
    <source>
        <strain evidence="6">NZE10 / CBS 128990</strain>
    </source>
</reference>
<dbReference type="SUPFAM" id="SSF57701">
    <property type="entry name" value="Zn2/Cys6 DNA-binding domain"/>
    <property type="match status" value="1"/>
</dbReference>
<gene>
    <name evidence="5" type="ORF">DOTSEDRAFT_161080</name>
</gene>
<dbReference type="InterPro" id="IPR021858">
    <property type="entry name" value="Fun_TF"/>
</dbReference>
<comment type="subcellular location">
    <subcellularLocation>
        <location evidence="1">Nucleus</location>
    </subcellularLocation>
</comment>
<dbReference type="HOGENOM" id="CLU_012945_0_0_1"/>
<dbReference type="OMA" id="HWWLPND"/>
<dbReference type="GO" id="GO:0000981">
    <property type="term" value="F:DNA-binding transcription factor activity, RNA polymerase II-specific"/>
    <property type="evidence" value="ECO:0007669"/>
    <property type="project" value="InterPro"/>
</dbReference>
<dbReference type="GO" id="GO:0045944">
    <property type="term" value="P:positive regulation of transcription by RNA polymerase II"/>
    <property type="evidence" value="ECO:0007669"/>
    <property type="project" value="TreeGrafter"/>
</dbReference>